<accession>A0A4Z2EAH0</accession>
<dbReference type="Proteomes" id="UP000314294">
    <property type="component" value="Unassembled WGS sequence"/>
</dbReference>
<dbReference type="EMBL" id="SRLO01012285">
    <property type="protein sequence ID" value="TNN25534.1"/>
    <property type="molecule type" value="Genomic_DNA"/>
</dbReference>
<dbReference type="GO" id="GO:0005737">
    <property type="term" value="C:cytoplasm"/>
    <property type="evidence" value="ECO:0007669"/>
    <property type="project" value="TreeGrafter"/>
</dbReference>
<dbReference type="PANTHER" id="PTHR44813:SF1">
    <property type="entry name" value="MITOGEN-ACTIVATED PROTEIN KINASE-BINDING PROTEIN 1"/>
    <property type="match status" value="1"/>
</dbReference>
<dbReference type="OrthoDB" id="6154712at2759"/>
<protein>
    <submittedName>
        <fullName evidence="1">Mitogen-activated protein kinase-binding protein 1</fullName>
    </submittedName>
</protein>
<dbReference type="AlphaFoldDB" id="A0A4Z2EAH0"/>
<dbReference type="GO" id="GO:0046330">
    <property type="term" value="P:positive regulation of JNK cascade"/>
    <property type="evidence" value="ECO:0007669"/>
    <property type="project" value="TreeGrafter"/>
</dbReference>
<organism evidence="1 2">
    <name type="scientific">Liparis tanakae</name>
    <name type="common">Tanaka's snailfish</name>
    <dbReference type="NCBI Taxonomy" id="230148"/>
    <lineage>
        <taxon>Eukaryota</taxon>
        <taxon>Metazoa</taxon>
        <taxon>Chordata</taxon>
        <taxon>Craniata</taxon>
        <taxon>Vertebrata</taxon>
        <taxon>Euteleostomi</taxon>
        <taxon>Actinopterygii</taxon>
        <taxon>Neopterygii</taxon>
        <taxon>Teleostei</taxon>
        <taxon>Neoteleostei</taxon>
        <taxon>Acanthomorphata</taxon>
        <taxon>Eupercaria</taxon>
        <taxon>Perciformes</taxon>
        <taxon>Cottioidei</taxon>
        <taxon>Cottales</taxon>
        <taxon>Liparidae</taxon>
        <taxon>Liparis</taxon>
    </lineage>
</organism>
<evidence type="ECO:0000313" key="2">
    <source>
        <dbReference type="Proteomes" id="UP000314294"/>
    </source>
</evidence>
<dbReference type="GO" id="GO:0043124">
    <property type="term" value="P:negative regulation of canonical NF-kappaB signal transduction"/>
    <property type="evidence" value="ECO:0007669"/>
    <property type="project" value="TreeGrafter"/>
</dbReference>
<dbReference type="GO" id="GO:0016301">
    <property type="term" value="F:kinase activity"/>
    <property type="evidence" value="ECO:0007669"/>
    <property type="project" value="UniProtKB-KW"/>
</dbReference>
<gene>
    <name evidence="1" type="primary">mapkbp1_1</name>
    <name evidence="1" type="ORF">EYF80_064335</name>
</gene>
<dbReference type="Gene3D" id="2.130.10.10">
    <property type="entry name" value="YVTN repeat-like/Quinoprotein amine dehydrogenase"/>
    <property type="match status" value="1"/>
</dbReference>
<name>A0A4Z2EAH0_9TELE</name>
<proteinExistence type="predicted"/>
<keyword evidence="1" id="KW-0808">Transferase</keyword>
<evidence type="ECO:0000313" key="1">
    <source>
        <dbReference type="EMBL" id="TNN25534.1"/>
    </source>
</evidence>
<keyword evidence="1" id="KW-0418">Kinase</keyword>
<sequence>MKPLLLLQKDVVMAANKVSNKVTGVSFSVDSSYFVTAGNRHVKFWYLDPTKASKAGAPLPLLGRSALLGELRNNFFYDVACGRGSTSDSTFCVTSSGLLCEFNGKRMLDKWVDLRVSAAARINY</sequence>
<dbReference type="InterPro" id="IPR015943">
    <property type="entry name" value="WD40/YVTN_repeat-like_dom_sf"/>
</dbReference>
<dbReference type="PANTHER" id="PTHR44813">
    <property type="entry name" value="MITOGEN-ACTIVATED PROTEIN KINASE-BINDING PROTEIN 1"/>
    <property type="match status" value="1"/>
</dbReference>
<keyword evidence="2" id="KW-1185">Reference proteome</keyword>
<comment type="caution">
    <text evidence="1">The sequence shown here is derived from an EMBL/GenBank/DDBJ whole genome shotgun (WGS) entry which is preliminary data.</text>
</comment>
<dbReference type="InterPro" id="IPR055292">
    <property type="entry name" value="MABP1"/>
</dbReference>
<reference evidence="1 2" key="1">
    <citation type="submission" date="2019-03" db="EMBL/GenBank/DDBJ databases">
        <title>First draft genome of Liparis tanakae, snailfish: a comprehensive survey of snailfish specific genes.</title>
        <authorList>
            <person name="Kim W."/>
            <person name="Song I."/>
            <person name="Jeong J.-H."/>
            <person name="Kim D."/>
            <person name="Kim S."/>
            <person name="Ryu S."/>
            <person name="Song J.Y."/>
            <person name="Lee S.K."/>
        </authorList>
    </citation>
    <scope>NUCLEOTIDE SEQUENCE [LARGE SCALE GENOMIC DNA]</scope>
    <source>
        <tissue evidence="1">Muscle</tissue>
    </source>
</reference>